<evidence type="ECO:0000313" key="3">
    <source>
        <dbReference type="Proteomes" id="UP001157946"/>
    </source>
</evidence>
<feature type="transmembrane region" description="Helical" evidence="1">
    <location>
        <begin position="47"/>
        <end position="68"/>
    </location>
</feature>
<name>A0AA45WPA3_9BACL</name>
<protein>
    <submittedName>
        <fullName evidence="2">Uncharacterized protein</fullName>
    </submittedName>
</protein>
<keyword evidence="3" id="KW-1185">Reference proteome</keyword>
<dbReference type="EMBL" id="FXTU01000003">
    <property type="protein sequence ID" value="SMP21016.1"/>
    <property type="molecule type" value="Genomic_DNA"/>
</dbReference>
<dbReference type="Proteomes" id="UP001157946">
    <property type="component" value="Unassembled WGS sequence"/>
</dbReference>
<accession>A0AA45WPA3</accession>
<keyword evidence="1" id="KW-0812">Transmembrane</keyword>
<gene>
    <name evidence="2" type="ORF">SAMN06265361_103463</name>
</gene>
<organism evidence="2 3">
    <name type="scientific">Laceyella tengchongensis</name>
    <dbReference type="NCBI Taxonomy" id="574699"/>
    <lineage>
        <taxon>Bacteria</taxon>
        <taxon>Bacillati</taxon>
        <taxon>Bacillota</taxon>
        <taxon>Bacilli</taxon>
        <taxon>Bacillales</taxon>
        <taxon>Thermoactinomycetaceae</taxon>
        <taxon>Laceyella</taxon>
    </lineage>
</organism>
<keyword evidence="1" id="KW-0472">Membrane</keyword>
<sequence length="111" mass="13037">MRINITFQDPSQARENAFWLAILTYVEPFVLWFGIMEMYSLPLTDFGSVALLTTLLIFLFMYTARTFTYPLVWGVFLYAFTDGQLLPWWIDVLGIALVVGGRFWMLFFRGR</sequence>
<keyword evidence="1" id="KW-1133">Transmembrane helix</keyword>
<dbReference type="AlphaFoldDB" id="A0AA45WPA3"/>
<dbReference type="RefSeq" id="WP_284724302.1">
    <property type="nucleotide sequence ID" value="NZ_FXTU01000003.1"/>
</dbReference>
<proteinExistence type="predicted"/>
<evidence type="ECO:0000313" key="2">
    <source>
        <dbReference type="EMBL" id="SMP21016.1"/>
    </source>
</evidence>
<reference evidence="2" key="1">
    <citation type="submission" date="2017-05" db="EMBL/GenBank/DDBJ databases">
        <authorList>
            <person name="Varghese N."/>
            <person name="Submissions S."/>
        </authorList>
    </citation>
    <scope>NUCLEOTIDE SEQUENCE</scope>
    <source>
        <strain evidence="2">DSM 45262</strain>
    </source>
</reference>
<feature type="transmembrane region" description="Helical" evidence="1">
    <location>
        <begin position="88"/>
        <end position="108"/>
    </location>
</feature>
<evidence type="ECO:0000256" key="1">
    <source>
        <dbReference type="SAM" id="Phobius"/>
    </source>
</evidence>
<feature type="transmembrane region" description="Helical" evidence="1">
    <location>
        <begin position="17"/>
        <end position="35"/>
    </location>
</feature>
<comment type="caution">
    <text evidence="2">The sequence shown here is derived from an EMBL/GenBank/DDBJ whole genome shotgun (WGS) entry which is preliminary data.</text>
</comment>